<protein>
    <recommendedName>
        <fullName evidence="1">UPF0237 protein SAMEA4412678_00099</fullName>
    </recommendedName>
</protein>
<name>A0A8B4G0X8_EIKCO</name>
<dbReference type="HAMAP" id="MF_01054">
    <property type="entry name" value="UPF0237"/>
    <property type="match status" value="1"/>
</dbReference>
<dbReference type="CDD" id="cd04872">
    <property type="entry name" value="ACT_1ZPV"/>
    <property type="match status" value="1"/>
</dbReference>
<evidence type="ECO:0000313" key="4">
    <source>
        <dbReference type="Proteomes" id="UP000215465"/>
    </source>
</evidence>
<dbReference type="PANTHER" id="PTHR34875:SF6">
    <property type="entry name" value="UPF0237 PROTEIN MJ1558"/>
    <property type="match status" value="1"/>
</dbReference>
<dbReference type="GeneID" id="60769009"/>
<dbReference type="KEGG" id="ecor:SAMEA4412678_0099"/>
<dbReference type="RefSeq" id="WP_003823003.1">
    <property type="nucleotide sequence ID" value="NZ_CP082861.1"/>
</dbReference>
<dbReference type="PROSITE" id="PS51671">
    <property type="entry name" value="ACT"/>
    <property type="match status" value="1"/>
</dbReference>
<evidence type="ECO:0000259" key="2">
    <source>
        <dbReference type="PROSITE" id="PS51671"/>
    </source>
</evidence>
<dbReference type="InterPro" id="IPR045865">
    <property type="entry name" value="ACT-like_dom_sf"/>
</dbReference>
<dbReference type="NCBIfam" id="NF001220">
    <property type="entry name" value="PRK00194.1"/>
    <property type="match status" value="1"/>
</dbReference>
<dbReference type="InterPro" id="IPR022986">
    <property type="entry name" value="UPF0237_ACT"/>
</dbReference>
<dbReference type="AlphaFoldDB" id="A0A8B4G0X8"/>
<dbReference type="PANTHER" id="PTHR34875">
    <property type="entry name" value="UPF0237 PROTEIN MJ1558"/>
    <property type="match status" value="1"/>
</dbReference>
<evidence type="ECO:0000313" key="3">
    <source>
        <dbReference type="EMBL" id="SNW06135.1"/>
    </source>
</evidence>
<feature type="domain" description="ACT" evidence="2">
    <location>
        <begin position="11"/>
        <end position="85"/>
    </location>
</feature>
<dbReference type="InterPro" id="IPR002912">
    <property type="entry name" value="ACT_dom"/>
</dbReference>
<dbReference type="FunFam" id="3.30.70.260:FF:000032">
    <property type="entry name" value="UPF0237 protein SP_0238"/>
    <property type="match status" value="1"/>
</dbReference>
<accession>A0A8B4G0X8</accession>
<dbReference type="Proteomes" id="UP000215465">
    <property type="component" value="Chromosome 1"/>
</dbReference>
<evidence type="ECO:0000256" key="1">
    <source>
        <dbReference type="HAMAP-Rule" id="MF_01054"/>
    </source>
</evidence>
<dbReference type="InterPro" id="IPR050990">
    <property type="entry name" value="UPF0237/GcvR_regulator"/>
</dbReference>
<comment type="similarity">
    <text evidence="1">Belongs to the UPF0237 family.</text>
</comment>
<reference evidence="3 4" key="1">
    <citation type="submission" date="2017-06" db="EMBL/GenBank/DDBJ databases">
        <authorList>
            <consortium name="Pathogen Informatics"/>
        </authorList>
    </citation>
    <scope>NUCLEOTIDE SEQUENCE [LARGE SCALE GENOMIC DNA]</scope>
    <source>
        <strain evidence="3 4">NCTC10596</strain>
    </source>
</reference>
<dbReference type="SUPFAM" id="SSF55021">
    <property type="entry name" value="ACT-like"/>
    <property type="match status" value="1"/>
</dbReference>
<sequence length="96" mass="10978">MTMPQPTPHSILTIIGKDRIGIVYDVSKLLAEHQINILNISQQLMGEYFTMIILMDTSRCPQSREEMLSVFAQAGEKLSLDIRMQNEALFNAMHRI</sequence>
<gene>
    <name evidence="3" type="ORF">SAMEA4412678_00099</name>
</gene>
<dbReference type="Pfam" id="PF13740">
    <property type="entry name" value="ACT_6"/>
    <property type="match status" value="1"/>
</dbReference>
<proteinExistence type="inferred from homology"/>
<organism evidence="3 4">
    <name type="scientific">Eikenella corrodens</name>
    <dbReference type="NCBI Taxonomy" id="539"/>
    <lineage>
        <taxon>Bacteria</taxon>
        <taxon>Pseudomonadati</taxon>
        <taxon>Pseudomonadota</taxon>
        <taxon>Betaproteobacteria</taxon>
        <taxon>Neisseriales</taxon>
        <taxon>Neisseriaceae</taxon>
        <taxon>Eikenella</taxon>
    </lineage>
</organism>
<dbReference type="Gene3D" id="3.30.70.260">
    <property type="match status" value="1"/>
</dbReference>
<dbReference type="EMBL" id="LT906482">
    <property type="protein sequence ID" value="SNW06135.1"/>
    <property type="molecule type" value="Genomic_DNA"/>
</dbReference>